<name>A0AAE1AUR4_9GAST</name>
<accession>A0AAE1AUR4</accession>
<proteinExistence type="predicted"/>
<dbReference type="EMBL" id="JAWDGP010001143">
    <property type="protein sequence ID" value="KAK3794125.1"/>
    <property type="molecule type" value="Genomic_DNA"/>
</dbReference>
<dbReference type="AlphaFoldDB" id="A0AAE1AUR4"/>
<protein>
    <submittedName>
        <fullName evidence="1">Uncharacterized protein</fullName>
    </submittedName>
</protein>
<gene>
    <name evidence="1" type="ORF">RRG08_042939</name>
</gene>
<keyword evidence="2" id="KW-1185">Reference proteome</keyword>
<organism evidence="1 2">
    <name type="scientific">Elysia crispata</name>
    <name type="common">lettuce slug</name>
    <dbReference type="NCBI Taxonomy" id="231223"/>
    <lineage>
        <taxon>Eukaryota</taxon>
        <taxon>Metazoa</taxon>
        <taxon>Spiralia</taxon>
        <taxon>Lophotrochozoa</taxon>
        <taxon>Mollusca</taxon>
        <taxon>Gastropoda</taxon>
        <taxon>Heterobranchia</taxon>
        <taxon>Euthyneura</taxon>
        <taxon>Panpulmonata</taxon>
        <taxon>Sacoglossa</taxon>
        <taxon>Placobranchoidea</taxon>
        <taxon>Plakobranchidae</taxon>
        <taxon>Elysia</taxon>
    </lineage>
</organism>
<dbReference type="Proteomes" id="UP001283361">
    <property type="component" value="Unassembled WGS sequence"/>
</dbReference>
<reference evidence="1" key="1">
    <citation type="journal article" date="2023" name="G3 (Bethesda)">
        <title>A reference genome for the long-term kleptoplast-retaining sea slug Elysia crispata morphotype clarki.</title>
        <authorList>
            <person name="Eastman K.E."/>
            <person name="Pendleton A.L."/>
            <person name="Shaikh M.A."/>
            <person name="Suttiyut T."/>
            <person name="Ogas R."/>
            <person name="Tomko P."/>
            <person name="Gavelis G."/>
            <person name="Widhalm J.R."/>
            <person name="Wisecaver J.H."/>
        </authorList>
    </citation>
    <scope>NUCLEOTIDE SEQUENCE</scope>
    <source>
        <strain evidence="1">ECLA1</strain>
    </source>
</reference>
<comment type="caution">
    <text evidence="1">The sequence shown here is derived from an EMBL/GenBank/DDBJ whole genome shotgun (WGS) entry which is preliminary data.</text>
</comment>
<evidence type="ECO:0000313" key="2">
    <source>
        <dbReference type="Proteomes" id="UP001283361"/>
    </source>
</evidence>
<evidence type="ECO:0000313" key="1">
    <source>
        <dbReference type="EMBL" id="KAK3794125.1"/>
    </source>
</evidence>
<sequence>MSSIESLRLGSPLLGACLTVASHGSEGVSSGSIRIKQPWYSKNSRNKDLVRAAFGSFGIRVSPNLKVKYLVIDSVLPFSSSWTPSLNIRLDINENHFLFPYVKEFKINSRPHSMAVNSMDFPEHSKA</sequence>